<protein>
    <submittedName>
        <fullName evidence="2">UDP-Glc:alpha-D-GlcNAc-diphosphoundecaprenol beta-1,3-glucosyltransferase WfgD</fullName>
        <ecNumber evidence="2">2.4.1.305</ecNumber>
    </submittedName>
</protein>
<dbReference type="PANTHER" id="PTHR22916:SF3">
    <property type="entry name" value="UDP-GLCNAC:BETAGAL BETA-1,3-N-ACETYLGLUCOSAMINYLTRANSFERASE-LIKE PROTEIN 1"/>
    <property type="match status" value="1"/>
</dbReference>
<evidence type="ECO:0000313" key="2">
    <source>
        <dbReference type="EMBL" id="TWU29147.1"/>
    </source>
</evidence>
<dbReference type="GO" id="GO:0016758">
    <property type="term" value="F:hexosyltransferase activity"/>
    <property type="evidence" value="ECO:0007669"/>
    <property type="project" value="UniProtKB-ARBA"/>
</dbReference>
<comment type="caution">
    <text evidence="2">The sequence shown here is derived from an EMBL/GenBank/DDBJ whole genome shotgun (WGS) entry which is preliminary data.</text>
</comment>
<accession>A0A5C6D064</accession>
<dbReference type="Gene3D" id="3.90.550.10">
    <property type="entry name" value="Spore Coat Polysaccharide Biosynthesis Protein SpsA, Chain A"/>
    <property type="match status" value="1"/>
</dbReference>
<evidence type="ECO:0000259" key="1">
    <source>
        <dbReference type="Pfam" id="PF00535"/>
    </source>
</evidence>
<dbReference type="EMBL" id="SJPV01000023">
    <property type="protein sequence ID" value="TWU29147.1"/>
    <property type="molecule type" value="Genomic_DNA"/>
</dbReference>
<dbReference type="EC" id="2.4.1.305" evidence="2"/>
<keyword evidence="2" id="KW-0328">Glycosyltransferase</keyword>
<evidence type="ECO:0000313" key="3">
    <source>
        <dbReference type="Proteomes" id="UP000319143"/>
    </source>
</evidence>
<dbReference type="Proteomes" id="UP000319143">
    <property type="component" value="Unassembled WGS sequence"/>
</dbReference>
<gene>
    <name evidence="2" type="primary">wfgD_3</name>
    <name evidence="2" type="ORF">Poly41_67190</name>
</gene>
<dbReference type="SUPFAM" id="SSF53448">
    <property type="entry name" value="Nucleotide-diphospho-sugar transferases"/>
    <property type="match status" value="1"/>
</dbReference>
<dbReference type="InterPro" id="IPR001173">
    <property type="entry name" value="Glyco_trans_2-like"/>
</dbReference>
<dbReference type="Pfam" id="PF00535">
    <property type="entry name" value="Glycos_transf_2"/>
    <property type="match status" value="1"/>
</dbReference>
<organism evidence="2 3">
    <name type="scientific">Novipirellula artificiosorum</name>
    <dbReference type="NCBI Taxonomy" id="2528016"/>
    <lineage>
        <taxon>Bacteria</taxon>
        <taxon>Pseudomonadati</taxon>
        <taxon>Planctomycetota</taxon>
        <taxon>Planctomycetia</taxon>
        <taxon>Pirellulales</taxon>
        <taxon>Pirellulaceae</taxon>
        <taxon>Novipirellula</taxon>
    </lineage>
</organism>
<keyword evidence="2" id="KW-0808">Transferase</keyword>
<keyword evidence="3" id="KW-1185">Reference proteome</keyword>
<proteinExistence type="predicted"/>
<name>A0A5C6D064_9BACT</name>
<dbReference type="PANTHER" id="PTHR22916">
    <property type="entry name" value="GLYCOSYLTRANSFERASE"/>
    <property type="match status" value="1"/>
</dbReference>
<feature type="domain" description="Glycosyltransferase 2-like" evidence="1">
    <location>
        <begin position="1"/>
        <end position="110"/>
    </location>
</feature>
<reference evidence="2 3" key="1">
    <citation type="submission" date="2019-02" db="EMBL/GenBank/DDBJ databases">
        <title>Deep-cultivation of Planctomycetes and their phenomic and genomic characterization uncovers novel biology.</title>
        <authorList>
            <person name="Wiegand S."/>
            <person name="Jogler M."/>
            <person name="Boedeker C."/>
            <person name="Pinto D."/>
            <person name="Vollmers J."/>
            <person name="Rivas-Marin E."/>
            <person name="Kohn T."/>
            <person name="Peeters S.H."/>
            <person name="Heuer A."/>
            <person name="Rast P."/>
            <person name="Oberbeckmann S."/>
            <person name="Bunk B."/>
            <person name="Jeske O."/>
            <person name="Meyerdierks A."/>
            <person name="Storesund J.E."/>
            <person name="Kallscheuer N."/>
            <person name="Luecker S."/>
            <person name="Lage O.M."/>
            <person name="Pohl T."/>
            <person name="Merkel B.J."/>
            <person name="Hornburger P."/>
            <person name="Mueller R.-W."/>
            <person name="Bruemmer F."/>
            <person name="Labrenz M."/>
            <person name="Spormann A.M."/>
            <person name="Op Den Camp H."/>
            <person name="Overmann J."/>
            <person name="Amann R."/>
            <person name="Jetten M.S.M."/>
            <person name="Mascher T."/>
            <person name="Medema M.H."/>
            <person name="Devos D.P."/>
            <person name="Kaster A.-K."/>
            <person name="Ovreas L."/>
            <person name="Rohde M."/>
            <person name="Galperin M.Y."/>
            <person name="Jogler C."/>
        </authorList>
    </citation>
    <scope>NUCLEOTIDE SEQUENCE [LARGE SCALE GENOMIC DNA]</scope>
    <source>
        <strain evidence="2 3">Poly41</strain>
    </source>
</reference>
<dbReference type="CDD" id="cd00761">
    <property type="entry name" value="Glyco_tranf_GTA_type"/>
    <property type="match status" value="1"/>
</dbReference>
<dbReference type="InterPro" id="IPR029044">
    <property type="entry name" value="Nucleotide-diphossugar_trans"/>
</dbReference>
<sequence>MPAFNAETTIAGSLDSVLTQSRQADEIIVVDDGSTDKTAQIVDAYKPKVTLIRIPNGGVAAARNHGIKEAKGDWIAFLDADDAWMPSKLEMQFKDLCRDAAFSYTDAIVVDGSDRTVLSEVTPCYEGDILKPLLLGNFITNSSVVARKDTLLEAGGYPSHLRAVVDWPLWLRIAAKHQVRFVNVPLVEYNVCATSITRDISKTLPAHLTVLEDAFSEGGLAWKLQNLRGRAFSNAYRVVASEAARRGQWNTAISLFAKSALQMPFDFVGYKFLLKAMLAWSGLRGW</sequence>
<dbReference type="AlphaFoldDB" id="A0A5C6D064"/>